<accession>A0A1G9P8A8</accession>
<gene>
    <name evidence="1" type="ORF">SAMN04488692_11238</name>
</gene>
<dbReference type="AlphaFoldDB" id="A0A1G9P8A8"/>
<sequence length="199" mass="22102">MEVIGLTGSAGEGGKTDLGLMILENIRRKTGVLKGRVNKDSSRIVTEDPQIMRAESPGISPYLNSVAENVVLLQSSPADLKSAIDEAYRCFSDLDYLLVEGDRLILSLDPGLIIQIMEEGVENESLPEVKQNPDLIVKNYEIYRSTDLNDINIELPADEISCYRAQLISDLLGRGYGEFGRKLNREGIQVRRCQLGLFK</sequence>
<dbReference type="EMBL" id="FNGO01000012">
    <property type="protein sequence ID" value="SDL95016.1"/>
    <property type="molecule type" value="Genomic_DNA"/>
</dbReference>
<name>A0A1G9P8A8_9FIRM</name>
<organism evidence="1 2">
    <name type="scientific">Halarsenatibacter silvermanii</name>
    <dbReference type="NCBI Taxonomy" id="321763"/>
    <lineage>
        <taxon>Bacteria</taxon>
        <taxon>Bacillati</taxon>
        <taxon>Bacillota</taxon>
        <taxon>Clostridia</taxon>
        <taxon>Halanaerobiales</taxon>
        <taxon>Halarsenatibacteraceae</taxon>
        <taxon>Halarsenatibacter</taxon>
    </lineage>
</organism>
<evidence type="ECO:0000313" key="1">
    <source>
        <dbReference type="EMBL" id="SDL95016.1"/>
    </source>
</evidence>
<reference evidence="1 2" key="1">
    <citation type="submission" date="2016-10" db="EMBL/GenBank/DDBJ databases">
        <authorList>
            <person name="de Groot N.N."/>
        </authorList>
    </citation>
    <scope>NUCLEOTIDE SEQUENCE [LARGE SCALE GENOMIC DNA]</scope>
    <source>
        <strain evidence="1 2">SLAS-1</strain>
    </source>
</reference>
<evidence type="ECO:0000313" key="2">
    <source>
        <dbReference type="Proteomes" id="UP000199476"/>
    </source>
</evidence>
<dbReference type="RefSeq" id="WP_089760389.1">
    <property type="nucleotide sequence ID" value="NZ_FNGO01000012.1"/>
</dbReference>
<proteinExistence type="predicted"/>
<protein>
    <submittedName>
        <fullName evidence="1">Uncharacterized protein</fullName>
    </submittedName>
</protein>
<dbReference type="Proteomes" id="UP000199476">
    <property type="component" value="Unassembled WGS sequence"/>
</dbReference>
<keyword evidence="2" id="KW-1185">Reference proteome</keyword>
<dbReference type="OrthoDB" id="48614at2"/>
<dbReference type="STRING" id="321763.SAMN04488692_11238"/>